<sequence>MDLETDSDFLCLHCRQHGHKTSDCPPSSDLPVRDPFADARMLGMLRDGPSSCCTRCEDYQILKVAEEADLVDQTANIAHIHGINHTSNVMTDWHKEQQKHNLDLGPFHSIQLRASCSLCRLIFRVFPRQDEEDVDDSVSYYVRPFPSYDRQSSFLQETADDLKSQYSTYFCVESGGKAMGNMITNFADPDSEMIGRISEAFAISSETPPATRKALAARPRDTFAKSALWRRWLHRCSTTHGVSCRQNWADELLITKMIDVSTRSIVQCVPNGEYVALSYVWGSVVPEKKALENHRLPQTIEDAITVTKELGLNYLWVDALCIEQENTPEKFQQLSIMDVIYQCATVTIVALSGEDSSTGLPGVSSDTPRVPQGSEAIDGKKLLTIFPMLTQDMAGTQYPTRAWTMQEVLLTRCRLLFTNNQIHFWCPSAMFSESIDDEIDPASYTEHHDPTDEELGINVDLMSQYTEMERRAKGEQEYRNYVSNYTERKMTNDSDSLNAFLGIAAVLRKSWFPKGLTWGMPLADFPQALRCTTERGRYESATDMVANYVGVDGQVLILDAYVVTLDIRTDPFSDAFVPGTDVLLGPIKEGNFLHSNTLPSKTEDFLIVERNRYRVVSGRPFREDVYMLLLDWEGEFALRRTKVRLYLGSDVDFGLAVAKLQRIRLK</sequence>
<name>A0A8H3U9P3_VENIN</name>
<feature type="domain" description="CCHC-type" evidence="2">
    <location>
        <begin position="11"/>
        <end position="25"/>
    </location>
</feature>
<dbReference type="Proteomes" id="UP000447873">
    <property type="component" value="Unassembled WGS sequence"/>
</dbReference>
<gene>
    <name evidence="3" type="ORF">EG328_008920</name>
</gene>
<evidence type="ECO:0000313" key="4">
    <source>
        <dbReference type="Proteomes" id="UP000447873"/>
    </source>
</evidence>
<dbReference type="AlphaFoldDB" id="A0A8H3U9P3"/>
<keyword evidence="1" id="KW-0479">Metal-binding</keyword>
<dbReference type="PANTHER" id="PTHR33112">
    <property type="entry name" value="DOMAIN PROTEIN, PUTATIVE-RELATED"/>
    <property type="match status" value="1"/>
</dbReference>
<evidence type="ECO:0000256" key="1">
    <source>
        <dbReference type="PROSITE-ProRule" id="PRU00047"/>
    </source>
</evidence>
<comment type="caution">
    <text evidence="3">The sequence shown here is derived from an EMBL/GenBank/DDBJ whole genome shotgun (WGS) entry which is preliminary data.</text>
</comment>
<accession>A0A8H3U9P3</accession>
<dbReference type="Pfam" id="PF06985">
    <property type="entry name" value="HET"/>
    <property type="match status" value="1"/>
</dbReference>
<dbReference type="GO" id="GO:0003676">
    <property type="term" value="F:nucleic acid binding"/>
    <property type="evidence" value="ECO:0007669"/>
    <property type="project" value="InterPro"/>
</dbReference>
<reference evidence="3 4" key="1">
    <citation type="submission" date="2018-12" db="EMBL/GenBank/DDBJ databases">
        <title>Venturia inaequalis Genome Resource.</title>
        <authorList>
            <person name="Lichtner F.J."/>
        </authorList>
    </citation>
    <scope>NUCLEOTIDE SEQUENCE [LARGE SCALE GENOMIC DNA]</scope>
    <source>
        <strain evidence="3 4">120213</strain>
    </source>
</reference>
<keyword evidence="1" id="KW-0862">Zinc</keyword>
<proteinExistence type="predicted"/>
<evidence type="ECO:0000313" key="3">
    <source>
        <dbReference type="EMBL" id="KAE9966436.1"/>
    </source>
</evidence>
<dbReference type="GO" id="GO:0008270">
    <property type="term" value="F:zinc ion binding"/>
    <property type="evidence" value="ECO:0007669"/>
    <property type="project" value="UniProtKB-KW"/>
</dbReference>
<dbReference type="EMBL" id="WNWS01000518">
    <property type="protein sequence ID" value="KAE9966436.1"/>
    <property type="molecule type" value="Genomic_DNA"/>
</dbReference>
<evidence type="ECO:0000259" key="2">
    <source>
        <dbReference type="PROSITE" id="PS50158"/>
    </source>
</evidence>
<protein>
    <recommendedName>
        <fullName evidence="2">CCHC-type domain-containing protein</fullName>
    </recommendedName>
</protein>
<dbReference type="PROSITE" id="PS50158">
    <property type="entry name" value="ZF_CCHC"/>
    <property type="match status" value="1"/>
</dbReference>
<dbReference type="InterPro" id="IPR001878">
    <property type="entry name" value="Znf_CCHC"/>
</dbReference>
<keyword evidence="1" id="KW-0863">Zinc-finger</keyword>
<organism evidence="3 4">
    <name type="scientific">Venturia inaequalis</name>
    <name type="common">Apple scab fungus</name>
    <dbReference type="NCBI Taxonomy" id="5025"/>
    <lineage>
        <taxon>Eukaryota</taxon>
        <taxon>Fungi</taxon>
        <taxon>Dikarya</taxon>
        <taxon>Ascomycota</taxon>
        <taxon>Pezizomycotina</taxon>
        <taxon>Dothideomycetes</taxon>
        <taxon>Pleosporomycetidae</taxon>
        <taxon>Venturiales</taxon>
        <taxon>Venturiaceae</taxon>
        <taxon>Venturia</taxon>
    </lineage>
</organism>
<dbReference type="InterPro" id="IPR010730">
    <property type="entry name" value="HET"/>
</dbReference>
<dbReference type="PANTHER" id="PTHR33112:SF12">
    <property type="entry name" value="HETEROKARYON INCOMPATIBILITY DOMAIN-CONTAINING PROTEIN"/>
    <property type="match status" value="1"/>
</dbReference>